<evidence type="ECO:0000256" key="1">
    <source>
        <dbReference type="SAM" id="SignalP"/>
    </source>
</evidence>
<reference evidence="2 3" key="1">
    <citation type="submission" date="2015-01" db="EMBL/GenBank/DDBJ databases">
        <title>Genome sequence of bacillus megaterium Q3.</title>
        <authorList>
            <person name="Wang Y."/>
            <person name="Luo K."/>
            <person name="Bai L."/>
            <person name="Luo F."/>
        </authorList>
    </citation>
    <scope>NUCLEOTIDE SEQUENCE [LARGE SCALE GENOMIC DNA]</scope>
    <source>
        <strain evidence="2 3">Q3</strain>
    </source>
</reference>
<evidence type="ECO:0000313" key="2">
    <source>
        <dbReference type="EMBL" id="AKP78652.1"/>
    </source>
</evidence>
<evidence type="ECO:0000313" key="3">
    <source>
        <dbReference type="Proteomes" id="UP000036410"/>
    </source>
</evidence>
<name>A0A806TK50_PRIMG</name>
<feature type="chain" id="PRO_5032544707" evidence="1">
    <location>
        <begin position="26"/>
        <end position="150"/>
    </location>
</feature>
<proteinExistence type="predicted"/>
<organism evidence="2 3">
    <name type="scientific">Priestia megaterium Q3</name>
    <dbReference type="NCBI Taxonomy" id="1452722"/>
    <lineage>
        <taxon>Bacteria</taxon>
        <taxon>Bacillati</taxon>
        <taxon>Bacillota</taxon>
        <taxon>Bacilli</taxon>
        <taxon>Bacillales</taxon>
        <taxon>Bacillaceae</taxon>
        <taxon>Priestia</taxon>
    </lineage>
</organism>
<protein>
    <submittedName>
        <fullName evidence="2">Uncharacterized protein</fullName>
    </submittedName>
</protein>
<dbReference type="AlphaFoldDB" id="A0A806TK50"/>
<accession>A0A806TK50</accession>
<gene>
    <name evidence="2" type="ORF">AS52_03691</name>
</gene>
<sequence>MKKYLFLFSLAVMLFVLNSNIQAHALTFNQLPNTQKSDQWTVEIDKVKSNDPHAIKSKKGIYQTYSMAIKSIKNDASDVRIELFRDEKNSTSKYGIVHSEREILNRDDKEPFYFANFPLSEKAKKLEVVITWKEKGSDRSYQERFTFSQD</sequence>
<dbReference type="EMBL" id="CP010586">
    <property type="protein sequence ID" value="AKP78652.1"/>
    <property type="molecule type" value="Genomic_DNA"/>
</dbReference>
<dbReference type="RefSeq" id="WP_049165913.1">
    <property type="nucleotide sequence ID" value="NZ_CP010586.1"/>
</dbReference>
<feature type="signal peptide" evidence="1">
    <location>
        <begin position="1"/>
        <end position="25"/>
    </location>
</feature>
<keyword evidence="1" id="KW-0732">Signal</keyword>
<dbReference type="Proteomes" id="UP000036410">
    <property type="component" value="Chromosome"/>
</dbReference>